<name>A0AAD9VKH8_9HYME</name>
<feature type="region of interest" description="Disordered" evidence="3">
    <location>
        <begin position="386"/>
        <end position="407"/>
    </location>
</feature>
<dbReference type="InterPro" id="IPR050951">
    <property type="entry name" value="Retrovirus_Pol_polyprotein"/>
</dbReference>
<dbReference type="Pfam" id="PF17921">
    <property type="entry name" value="Integrase_H2C2"/>
    <property type="match status" value="1"/>
</dbReference>
<dbReference type="PANTHER" id="PTHR37984">
    <property type="entry name" value="PROTEIN CBG26694"/>
    <property type="match status" value="1"/>
</dbReference>
<sequence length="774" mass="88902">MATNEGNSANLVEVIANLTRQLGDMQNDLQILKQQQICTNKPNDNTTNNLGSSRTPDTEISEDESTANSRVPRSRLTHEIHEELEFIEGQLEYISEFDGYNIPLESFLSKVQKALQKIKTTEHSYFLELVLEWKLEGDAQSCLDFVELNCFDDFAEPLKDYFSENILNRYRTKADRNMYTQRQDIKQKRADTNSKKYNRNSTTAYYGDNGGNDVYYDDYGYDDYYNYDYCHDYGNYDLYDDHNNYIFETNMSETDESIYVSSCSLEKLPRNTNKITEDTRCEKEYIKKIDTPIDKSEELAYSEEEVGLWLIKVNNEADKIFRESNCKINDNCGNTNSKYSDSSKCGETIKVSSTDEYGKDKTLYDVPPLDNTNELNDTTPLALSASSDCSQSESFTNEKVQKNNGLDDINDGPINTLDSVNTIKQQLVENVIKESEIISAINDKQIASSEKYKWESNNQTASTGQEEIPEEDGILIEAKEKKKKTTDIKEEKKTANRKKKIIDIKEKEKTTNIKNIKKRTIHMKNKDPSSKLMRWRIALEEYDYEIVYKKGTLNTNADALSRNPVAHPVKLTRRVPDSSWRKNIVMVAEVPEEAVAVYQDVGDENRILAADDNDTPRILIEMRPGATIEDYGRLLEEARNFIVAHEIKDIALDLSDLQHTFRGNTARLKDVICTLFGGSDITVHLKVNRVLVPENEEEKMAIMRENHESRSGGHGGEKRTYRRIAGRFYWPNMYTDVVAFVKGCSVCQKNKSSHKPTKMPMVITDTPERFNDKI</sequence>
<feature type="region of interest" description="Disordered" evidence="3">
    <location>
        <begin position="39"/>
        <end position="72"/>
    </location>
</feature>
<feature type="compositionally biased region" description="Polar residues" evidence="3">
    <location>
        <begin position="386"/>
        <end position="404"/>
    </location>
</feature>
<dbReference type="InterPro" id="IPR041588">
    <property type="entry name" value="Integrase_H2C2"/>
</dbReference>
<dbReference type="Gene3D" id="1.10.340.70">
    <property type="match status" value="1"/>
</dbReference>
<proteinExistence type="predicted"/>
<dbReference type="EMBL" id="JAIFRP010004360">
    <property type="protein sequence ID" value="KAK2577115.1"/>
    <property type="molecule type" value="Genomic_DNA"/>
</dbReference>
<feature type="coiled-coil region" evidence="2">
    <location>
        <begin position="478"/>
        <end position="508"/>
    </location>
</feature>
<accession>A0AAD9VKH8</accession>
<protein>
    <recommendedName>
        <fullName evidence="1">RNA-directed DNA polymerase</fullName>
        <ecNumber evidence="1">2.7.7.49</ecNumber>
    </recommendedName>
</protein>
<feature type="non-terminal residue" evidence="5">
    <location>
        <position position="774"/>
    </location>
</feature>
<organism evidence="5 6">
    <name type="scientific">Odynerus spinipes</name>
    <dbReference type="NCBI Taxonomy" id="1348599"/>
    <lineage>
        <taxon>Eukaryota</taxon>
        <taxon>Metazoa</taxon>
        <taxon>Ecdysozoa</taxon>
        <taxon>Arthropoda</taxon>
        <taxon>Hexapoda</taxon>
        <taxon>Insecta</taxon>
        <taxon>Pterygota</taxon>
        <taxon>Neoptera</taxon>
        <taxon>Endopterygota</taxon>
        <taxon>Hymenoptera</taxon>
        <taxon>Apocrita</taxon>
        <taxon>Aculeata</taxon>
        <taxon>Vespoidea</taxon>
        <taxon>Vespidae</taxon>
        <taxon>Eumeninae</taxon>
        <taxon>Odynerus</taxon>
    </lineage>
</organism>
<gene>
    <name evidence="5" type="ORF">KPH14_011883</name>
</gene>
<feature type="compositionally biased region" description="Polar residues" evidence="3">
    <location>
        <begin position="39"/>
        <end position="55"/>
    </location>
</feature>
<dbReference type="PANTHER" id="PTHR37984:SF5">
    <property type="entry name" value="PROTEIN NYNRIN-LIKE"/>
    <property type="match status" value="1"/>
</dbReference>
<evidence type="ECO:0000256" key="1">
    <source>
        <dbReference type="ARBA" id="ARBA00012493"/>
    </source>
</evidence>
<evidence type="ECO:0000256" key="2">
    <source>
        <dbReference type="SAM" id="Coils"/>
    </source>
</evidence>
<dbReference type="AlphaFoldDB" id="A0AAD9VKH8"/>
<evidence type="ECO:0000259" key="4">
    <source>
        <dbReference type="Pfam" id="PF17921"/>
    </source>
</evidence>
<dbReference type="EC" id="2.7.7.49" evidence="1"/>
<evidence type="ECO:0000313" key="6">
    <source>
        <dbReference type="Proteomes" id="UP001258017"/>
    </source>
</evidence>
<evidence type="ECO:0000313" key="5">
    <source>
        <dbReference type="EMBL" id="KAK2577115.1"/>
    </source>
</evidence>
<dbReference type="FunFam" id="1.10.340.70:FF:000001">
    <property type="entry name" value="Retrovirus-related Pol polyprotein from transposon gypsy-like Protein"/>
    <property type="match status" value="1"/>
</dbReference>
<comment type="caution">
    <text evidence="5">The sequence shown here is derived from an EMBL/GenBank/DDBJ whole genome shotgun (WGS) entry which is preliminary data.</text>
</comment>
<evidence type="ECO:0000256" key="3">
    <source>
        <dbReference type="SAM" id="MobiDB-lite"/>
    </source>
</evidence>
<dbReference type="Proteomes" id="UP001258017">
    <property type="component" value="Unassembled WGS sequence"/>
</dbReference>
<reference evidence="5" key="1">
    <citation type="submission" date="2021-08" db="EMBL/GenBank/DDBJ databases">
        <authorList>
            <person name="Misof B."/>
            <person name="Oliver O."/>
            <person name="Podsiadlowski L."/>
            <person name="Donath A."/>
            <person name="Peters R."/>
            <person name="Mayer C."/>
            <person name="Rust J."/>
            <person name="Gunkel S."/>
            <person name="Lesny P."/>
            <person name="Martin S."/>
            <person name="Oeyen J.P."/>
            <person name="Petersen M."/>
            <person name="Panagiotis P."/>
            <person name="Wilbrandt J."/>
            <person name="Tanja T."/>
        </authorList>
    </citation>
    <scope>NUCLEOTIDE SEQUENCE</scope>
    <source>
        <strain evidence="5">GBR_01_08_01A</strain>
        <tissue evidence="5">Thorax + abdomen</tissue>
    </source>
</reference>
<dbReference type="GO" id="GO:0003964">
    <property type="term" value="F:RNA-directed DNA polymerase activity"/>
    <property type="evidence" value="ECO:0007669"/>
    <property type="project" value="UniProtKB-EC"/>
</dbReference>
<keyword evidence="6" id="KW-1185">Reference proteome</keyword>
<feature type="domain" description="Integrase zinc-binding" evidence="4">
    <location>
        <begin position="696"/>
        <end position="753"/>
    </location>
</feature>
<reference evidence="5" key="2">
    <citation type="journal article" date="2023" name="Commun. Biol.">
        <title>Intrasexual cuticular hydrocarbon dimorphism in a wasp sheds light on hydrocarbon biosynthesis genes in Hymenoptera.</title>
        <authorList>
            <person name="Moris V.C."/>
            <person name="Podsiadlowski L."/>
            <person name="Martin S."/>
            <person name="Oeyen J.P."/>
            <person name="Donath A."/>
            <person name="Petersen M."/>
            <person name="Wilbrandt J."/>
            <person name="Misof B."/>
            <person name="Liedtke D."/>
            <person name="Thamm M."/>
            <person name="Scheiner R."/>
            <person name="Schmitt T."/>
            <person name="Niehuis O."/>
        </authorList>
    </citation>
    <scope>NUCLEOTIDE SEQUENCE</scope>
    <source>
        <strain evidence="5">GBR_01_08_01A</strain>
    </source>
</reference>
<keyword evidence="2" id="KW-0175">Coiled coil</keyword>